<protein>
    <submittedName>
        <fullName evidence="2">Uncharacterized protein</fullName>
    </submittedName>
</protein>
<proteinExistence type="predicted"/>
<evidence type="ECO:0000313" key="2">
    <source>
        <dbReference type="EMBL" id="KAA6414106.1"/>
    </source>
</evidence>
<feature type="compositionally biased region" description="Low complexity" evidence="1">
    <location>
        <begin position="540"/>
        <end position="565"/>
    </location>
</feature>
<feature type="compositionally biased region" description="Basic residues" evidence="1">
    <location>
        <begin position="513"/>
        <end position="522"/>
    </location>
</feature>
<feature type="compositionally biased region" description="Acidic residues" evidence="1">
    <location>
        <begin position="588"/>
        <end position="597"/>
    </location>
</feature>
<dbReference type="EMBL" id="VXIT01000003">
    <property type="protein sequence ID" value="KAA6414106.1"/>
    <property type="molecule type" value="Genomic_DNA"/>
</dbReference>
<accession>A0A5M8PYL0</accession>
<sequence>MAAAVMGSAYSPPSPAGQSPDTTSPIYPDRPIRPLPRRRLRSRLSPEFADSIKYPPAPNVTKPLFYLPYNEPTSFANGPPLSSEFAEIDEALAQAEQACKMDNTPSYHFKGNQLDSDEEDAVGTTSLRWYQELRQAKVSTPLRNHPNGASQAALANLAKAPLSQSIGSSVESVDGYDSFENTNNKKKRKIPTSGALGTHQSSLSTEMANMGISSARDMDPSLAELDAGVGQYHGTGTSAIPATPSGIGISGAGRGRYGRIARNVNGRSPLGVSINSSNAWQSGRSGPRRDYTPSGPPGTKDNILNQTPAQGIISAAIANAAALQTTSTKGQENASCLSEQSARKSTPAKTQFTFICESDSAKGMNWPVQHSPNSVTPHHTAPPPNMPAQAAQGQRGFSTQGRQTSPDIASQPSQNRQQQQAGSNQQAPQQEKKPRRPPGKQYAMAARDRRLQQDNNNYHHPPSGEDVWICEFCEYESIFGSPPEALVRQYEIKDRRERRRLAEKRRLLEKAKLKGRKGKKGNKNANNATKNATANATAAAAAAATLAHPPPAAAAAAPQQQRYDPQPQPQPADQPPMQQHQGTQSEDYLADDYDDDPVPVPAPPPSKIPQPVGQRYGQTLRSAAGYGTVHVGAGGGPA</sequence>
<reference evidence="2 3" key="1">
    <citation type="submission" date="2019-09" db="EMBL/GenBank/DDBJ databases">
        <title>The hologenome of the rock-dwelling lichen Lasallia pustulata.</title>
        <authorList>
            <person name="Greshake Tzovaras B."/>
            <person name="Segers F."/>
            <person name="Bicker A."/>
            <person name="Dal Grande F."/>
            <person name="Otte J."/>
            <person name="Hankeln T."/>
            <person name="Schmitt I."/>
            <person name="Ebersberger I."/>
        </authorList>
    </citation>
    <scope>NUCLEOTIDE SEQUENCE [LARGE SCALE GENOMIC DNA]</scope>
    <source>
        <strain evidence="2">A1-1</strain>
    </source>
</reference>
<feature type="compositionally biased region" description="Pro residues" evidence="1">
    <location>
        <begin position="598"/>
        <end position="608"/>
    </location>
</feature>
<feature type="region of interest" description="Disordered" evidence="1">
    <location>
        <begin position="1"/>
        <end position="44"/>
    </location>
</feature>
<evidence type="ECO:0000313" key="3">
    <source>
        <dbReference type="Proteomes" id="UP000324767"/>
    </source>
</evidence>
<feature type="region of interest" description="Disordered" evidence="1">
    <location>
        <begin position="365"/>
        <end position="443"/>
    </location>
</feature>
<dbReference type="AlphaFoldDB" id="A0A5M8PYL0"/>
<feature type="region of interest" description="Disordered" evidence="1">
    <location>
        <begin position="329"/>
        <end position="348"/>
    </location>
</feature>
<name>A0A5M8PYL0_9LECA</name>
<feature type="compositionally biased region" description="Polar residues" evidence="1">
    <location>
        <begin position="368"/>
        <end position="377"/>
    </location>
</feature>
<feature type="region of interest" description="Disordered" evidence="1">
    <location>
        <begin position="508"/>
        <end position="528"/>
    </location>
</feature>
<feature type="compositionally biased region" description="Low complexity" evidence="1">
    <location>
        <begin position="409"/>
        <end position="429"/>
    </location>
</feature>
<feature type="region of interest" description="Disordered" evidence="1">
    <location>
        <begin position="264"/>
        <end position="305"/>
    </location>
</feature>
<feature type="compositionally biased region" description="Polar residues" evidence="1">
    <location>
        <begin position="395"/>
        <end position="408"/>
    </location>
</feature>
<gene>
    <name evidence="2" type="ORF">FRX48_02468</name>
</gene>
<comment type="caution">
    <text evidence="2">The sequence shown here is derived from an EMBL/GenBank/DDBJ whole genome shotgun (WGS) entry which is preliminary data.</text>
</comment>
<dbReference type="OrthoDB" id="4174342at2759"/>
<dbReference type="Proteomes" id="UP000324767">
    <property type="component" value="Unassembled WGS sequence"/>
</dbReference>
<feature type="compositionally biased region" description="Polar residues" evidence="1">
    <location>
        <begin position="273"/>
        <end position="284"/>
    </location>
</feature>
<feature type="region of interest" description="Disordered" evidence="1">
    <location>
        <begin position="540"/>
        <end position="638"/>
    </location>
</feature>
<organism evidence="2 3">
    <name type="scientific">Lasallia pustulata</name>
    <dbReference type="NCBI Taxonomy" id="136370"/>
    <lineage>
        <taxon>Eukaryota</taxon>
        <taxon>Fungi</taxon>
        <taxon>Dikarya</taxon>
        <taxon>Ascomycota</taxon>
        <taxon>Pezizomycotina</taxon>
        <taxon>Lecanoromycetes</taxon>
        <taxon>OSLEUM clade</taxon>
        <taxon>Umbilicariomycetidae</taxon>
        <taxon>Umbilicariales</taxon>
        <taxon>Umbilicariaceae</taxon>
        <taxon>Lasallia</taxon>
    </lineage>
</organism>
<evidence type="ECO:0000256" key="1">
    <source>
        <dbReference type="SAM" id="MobiDB-lite"/>
    </source>
</evidence>